<dbReference type="OrthoDB" id="429813at2759"/>
<reference evidence="3 4" key="1">
    <citation type="submission" date="2020-02" db="EMBL/GenBank/DDBJ databases">
        <authorList>
            <person name="Ma Q."/>
            <person name="Huang Y."/>
            <person name="Song X."/>
            <person name="Pei D."/>
        </authorList>
    </citation>
    <scope>NUCLEOTIDE SEQUENCE [LARGE SCALE GENOMIC DNA]</scope>
    <source>
        <strain evidence="3">Sxm20200214</strain>
        <tissue evidence="3">Leaf</tissue>
    </source>
</reference>
<dbReference type="PANTHER" id="PTHR11011">
    <property type="entry name" value="MALE STERILITY PROTEIN 2-RELATED"/>
    <property type="match status" value="1"/>
</dbReference>
<accession>A0A8X7TRS0</accession>
<comment type="caution">
    <text evidence="3">The sequence shown here is derived from an EMBL/GenBank/DDBJ whole genome shotgun (WGS) entry which is preliminary data.</text>
</comment>
<keyword evidence="1" id="KW-0560">Oxidoreductase</keyword>
<dbReference type="GO" id="GO:0080019">
    <property type="term" value="F:alcohol-forming very long-chain fatty acyl-CoA reductase activity"/>
    <property type="evidence" value="ECO:0007669"/>
    <property type="project" value="InterPro"/>
</dbReference>
<evidence type="ECO:0000259" key="2">
    <source>
        <dbReference type="Pfam" id="PF07993"/>
    </source>
</evidence>
<dbReference type="InterPro" id="IPR013120">
    <property type="entry name" value="FAR_NAD-bd"/>
</dbReference>
<keyword evidence="1" id="KW-0443">Lipid metabolism</keyword>
<organism evidence="3 4">
    <name type="scientific">Brassica carinata</name>
    <name type="common">Ethiopian mustard</name>
    <name type="synonym">Abyssinian cabbage</name>
    <dbReference type="NCBI Taxonomy" id="52824"/>
    <lineage>
        <taxon>Eukaryota</taxon>
        <taxon>Viridiplantae</taxon>
        <taxon>Streptophyta</taxon>
        <taxon>Embryophyta</taxon>
        <taxon>Tracheophyta</taxon>
        <taxon>Spermatophyta</taxon>
        <taxon>Magnoliopsida</taxon>
        <taxon>eudicotyledons</taxon>
        <taxon>Gunneridae</taxon>
        <taxon>Pentapetalae</taxon>
        <taxon>rosids</taxon>
        <taxon>malvids</taxon>
        <taxon>Brassicales</taxon>
        <taxon>Brassicaceae</taxon>
        <taxon>Brassiceae</taxon>
        <taxon>Brassica</taxon>
    </lineage>
</organism>
<keyword evidence="4" id="KW-1185">Reference proteome</keyword>
<gene>
    <name evidence="3" type="ORF">Bca52824_082271</name>
</gene>
<keyword evidence="1" id="KW-0444">Lipid biosynthesis</keyword>
<proteinExistence type="inferred from homology"/>
<dbReference type="Proteomes" id="UP000886595">
    <property type="component" value="Unassembled WGS sequence"/>
</dbReference>
<dbReference type="AlphaFoldDB" id="A0A8X7TRS0"/>
<dbReference type="Pfam" id="PF07993">
    <property type="entry name" value="NAD_binding_4"/>
    <property type="match status" value="1"/>
</dbReference>
<protein>
    <recommendedName>
        <fullName evidence="1">Fatty acyl-CoA reductase</fullName>
        <ecNumber evidence="1">1.2.1.84</ecNumber>
    </recommendedName>
</protein>
<dbReference type="GO" id="GO:0035336">
    <property type="term" value="P:long-chain fatty-acyl-CoA metabolic process"/>
    <property type="evidence" value="ECO:0007669"/>
    <property type="project" value="TreeGrafter"/>
</dbReference>
<dbReference type="InterPro" id="IPR026055">
    <property type="entry name" value="FAR"/>
</dbReference>
<comment type="similarity">
    <text evidence="1">Belongs to the fatty acyl-CoA reductase family.</text>
</comment>
<keyword evidence="1" id="KW-0521">NADP</keyword>
<comment type="catalytic activity">
    <reaction evidence="1">
        <text>a long-chain fatty acyl-CoA + 2 NADPH + 2 H(+) = a long-chain primary fatty alcohol + 2 NADP(+) + CoA</text>
        <dbReference type="Rhea" id="RHEA:52716"/>
        <dbReference type="ChEBI" id="CHEBI:15378"/>
        <dbReference type="ChEBI" id="CHEBI:57287"/>
        <dbReference type="ChEBI" id="CHEBI:57783"/>
        <dbReference type="ChEBI" id="CHEBI:58349"/>
        <dbReference type="ChEBI" id="CHEBI:77396"/>
        <dbReference type="ChEBI" id="CHEBI:83139"/>
        <dbReference type="EC" id="1.2.1.84"/>
    </reaction>
</comment>
<dbReference type="GO" id="GO:0102965">
    <property type="term" value="F:alcohol-forming long-chain fatty acyl-CoA reductase activity"/>
    <property type="evidence" value="ECO:0007669"/>
    <property type="project" value="UniProtKB-EC"/>
</dbReference>
<comment type="function">
    <text evidence="1">Catalyzes the reduction of fatty acyl-CoA to fatty alcohols.</text>
</comment>
<evidence type="ECO:0000313" key="4">
    <source>
        <dbReference type="Proteomes" id="UP000886595"/>
    </source>
</evidence>
<feature type="domain" description="Thioester reductase (TE)" evidence="2">
    <location>
        <begin position="76"/>
        <end position="255"/>
    </location>
</feature>
<dbReference type="SUPFAM" id="SSF51735">
    <property type="entry name" value="NAD(P)-binding Rossmann-fold domains"/>
    <property type="match status" value="1"/>
</dbReference>
<dbReference type="EC" id="1.2.1.84" evidence="1"/>
<evidence type="ECO:0000313" key="3">
    <source>
        <dbReference type="EMBL" id="KAG2252135.1"/>
    </source>
</evidence>
<sequence length="286" mass="31630">MSSEWMVSTSSPLSLAKPNHLLAHRLTLATRRVQTCCYGETSLKPMTHVTMHETETISVSDGVGIVRFLKGKSYLVTGATGFLSKGKRNPKTDSFFFLASPEIGKIFLLIEANDQESANKRLYDEVLSYISSDLFKLLKQIHGSSYEDFMKSKLIPVLGDIAQENLGFDSEIAAKISDEIDVIISCGGRTAFDDRYDSALSVNALGPGRLLSFAKDCKKLKLFLHYSTAFVTGKKEGKVPESTLSIGENITSDLNIELELKLASEAVRMFHGSEENKKLKELGMER</sequence>
<name>A0A8X7TRS0_BRACI</name>
<dbReference type="GO" id="GO:0010345">
    <property type="term" value="P:suberin biosynthetic process"/>
    <property type="evidence" value="ECO:0007669"/>
    <property type="project" value="TreeGrafter"/>
</dbReference>
<evidence type="ECO:0000256" key="1">
    <source>
        <dbReference type="RuleBase" id="RU363097"/>
    </source>
</evidence>
<dbReference type="Gene3D" id="3.40.50.720">
    <property type="entry name" value="NAD(P)-binding Rossmann-like Domain"/>
    <property type="match status" value="1"/>
</dbReference>
<dbReference type="InterPro" id="IPR036291">
    <property type="entry name" value="NAD(P)-bd_dom_sf"/>
</dbReference>
<dbReference type="PANTHER" id="PTHR11011:SF101">
    <property type="entry name" value="FATTY ACYL-COA REDUCTASE"/>
    <property type="match status" value="1"/>
</dbReference>
<dbReference type="EMBL" id="JAAMPC010000016">
    <property type="protein sequence ID" value="KAG2252135.1"/>
    <property type="molecule type" value="Genomic_DNA"/>
</dbReference>